<evidence type="ECO:0000259" key="4">
    <source>
        <dbReference type="PROSITE" id="PS51898"/>
    </source>
</evidence>
<dbReference type="InterPro" id="IPR002104">
    <property type="entry name" value="Integrase_catalytic"/>
</dbReference>
<dbReference type="Proteomes" id="UP001241848">
    <property type="component" value="Unassembled WGS sequence"/>
</dbReference>
<evidence type="ECO:0000256" key="1">
    <source>
        <dbReference type="ARBA" id="ARBA00008857"/>
    </source>
</evidence>
<evidence type="ECO:0000256" key="3">
    <source>
        <dbReference type="ARBA" id="ARBA00023172"/>
    </source>
</evidence>
<dbReference type="InterPro" id="IPR013762">
    <property type="entry name" value="Integrase-like_cat_sf"/>
</dbReference>
<dbReference type="Pfam" id="PF00589">
    <property type="entry name" value="Phage_integrase"/>
    <property type="match status" value="1"/>
</dbReference>
<evidence type="ECO:0000313" key="6">
    <source>
        <dbReference type="Proteomes" id="UP001241848"/>
    </source>
</evidence>
<dbReference type="SUPFAM" id="SSF56349">
    <property type="entry name" value="DNA breaking-rejoining enzymes"/>
    <property type="match status" value="1"/>
</dbReference>
<dbReference type="InterPro" id="IPR050090">
    <property type="entry name" value="Tyrosine_recombinase_XerCD"/>
</dbReference>
<keyword evidence="2" id="KW-0238">DNA-binding</keyword>
<dbReference type="Gene3D" id="1.10.150.130">
    <property type="match status" value="1"/>
</dbReference>
<name>A0ABT9FLN4_9BACL</name>
<reference evidence="5 6" key="1">
    <citation type="submission" date="2022-10" db="EMBL/GenBank/DDBJ databases">
        <title>Paenibacillus description and whole genome data of maize root bacterial community.</title>
        <authorList>
            <person name="Marton D."/>
            <person name="Farkas M."/>
            <person name="Cserhati M."/>
        </authorList>
    </citation>
    <scope>NUCLEOTIDE SEQUENCE [LARGE SCALE GENOMIC DNA]</scope>
    <source>
        <strain evidence="5 6">P96</strain>
    </source>
</reference>
<evidence type="ECO:0000313" key="5">
    <source>
        <dbReference type="EMBL" id="MDP4095441.1"/>
    </source>
</evidence>
<proteinExistence type="inferred from homology"/>
<dbReference type="Gene3D" id="1.10.443.10">
    <property type="entry name" value="Intergrase catalytic core"/>
    <property type="match status" value="1"/>
</dbReference>
<comment type="caution">
    <text evidence="5">The sequence shown here is derived from an EMBL/GenBank/DDBJ whole genome shotgun (WGS) entry which is preliminary data.</text>
</comment>
<protein>
    <submittedName>
        <fullName evidence="5">Site-specific integrase</fullName>
    </submittedName>
</protein>
<accession>A0ABT9FLN4</accession>
<keyword evidence="6" id="KW-1185">Reference proteome</keyword>
<feature type="domain" description="Tyr recombinase" evidence="4">
    <location>
        <begin position="188"/>
        <end position="389"/>
    </location>
</feature>
<dbReference type="PROSITE" id="PS51898">
    <property type="entry name" value="TYR_RECOMBINASE"/>
    <property type="match status" value="1"/>
</dbReference>
<dbReference type="PANTHER" id="PTHR30349">
    <property type="entry name" value="PHAGE INTEGRASE-RELATED"/>
    <property type="match status" value="1"/>
</dbReference>
<gene>
    <name evidence="5" type="ORF">OIN60_01370</name>
</gene>
<evidence type="ECO:0000256" key="2">
    <source>
        <dbReference type="ARBA" id="ARBA00023125"/>
    </source>
</evidence>
<dbReference type="InterPro" id="IPR011010">
    <property type="entry name" value="DNA_brk_join_enz"/>
</dbReference>
<organism evidence="5 6">
    <name type="scientific">Paenibacillus zeirhizosphaerae</name>
    <dbReference type="NCBI Taxonomy" id="2987519"/>
    <lineage>
        <taxon>Bacteria</taxon>
        <taxon>Bacillati</taxon>
        <taxon>Bacillota</taxon>
        <taxon>Bacilli</taxon>
        <taxon>Bacillales</taxon>
        <taxon>Paenibacillaceae</taxon>
        <taxon>Paenibacillus</taxon>
    </lineage>
</organism>
<keyword evidence="3" id="KW-0233">DNA recombination</keyword>
<comment type="similarity">
    <text evidence="1">Belongs to the 'phage' integrase family.</text>
</comment>
<dbReference type="EMBL" id="JAPCKK010000001">
    <property type="protein sequence ID" value="MDP4095441.1"/>
    <property type="molecule type" value="Genomic_DNA"/>
</dbReference>
<dbReference type="PANTHER" id="PTHR30349:SF64">
    <property type="entry name" value="PROPHAGE INTEGRASE INTD-RELATED"/>
    <property type="match status" value="1"/>
</dbReference>
<dbReference type="InterPro" id="IPR010998">
    <property type="entry name" value="Integrase_recombinase_N"/>
</dbReference>
<dbReference type="CDD" id="cd01189">
    <property type="entry name" value="INT_ICEBs1_C_like"/>
    <property type="match status" value="1"/>
</dbReference>
<sequence>MKKMAWREHLGGNKYKLVARDPSKASRPKRSTVVEVPADIAKSVKKTENWLTLELAKWEEKVESGHIKKKAEKISFADFIPVWKKGYANEEMGDYTRKNVMSIVNSRLLKEFGTMRLDQIQTLHLVTYFAELTKKDGTPLATNTKLNIYKALKSVFDAAHDWGVIADNPILGVKRPSQSKKERKSIRSRKKAYDWNEVETLLKALRALPTRWRIYFTGCMIGGFRRGELLAVEWTDIDYEQGAIWIEKQITFKESGEKVEGEVKTDESEGWIPMPRWYMDQLKEYERIWKKEKLRCKKWLGGDKQYIFHGGRGIMYYPTTPTVTWRKFLAKQGLPHIKLHALRHTAGMLLRESGADLKTIQERLRHTKLDTTANVYTHKSDVISRAAADQLERLDPQQIRAEDKTSDFAP</sequence>